<reference evidence="3 4" key="1">
    <citation type="submission" date="2020-02" db="EMBL/GenBank/DDBJ databases">
        <title>Acidophilic actinobacteria isolated from forest soil.</title>
        <authorList>
            <person name="Golinska P."/>
        </authorList>
    </citation>
    <scope>NUCLEOTIDE SEQUENCE [LARGE SCALE GENOMIC DNA]</scope>
    <source>
        <strain evidence="3 4">NL8</strain>
    </source>
</reference>
<sequence length="147" mass="15769">MSSLASGSSVSRRVSGTRRFLAVIAVDSVCFVTLVWGAFIDGMHQGWMSRTPTRPTHYLSWALLLVGATLVIHAGYALRRSWFPEVGSQAIAAVVMTAIGFTLLSSPDESFDQPQPQPARNTYTNSGTFCDSGGSCYVNGVQVSGYP</sequence>
<keyword evidence="1" id="KW-0472">Membrane</keyword>
<evidence type="ECO:0000256" key="1">
    <source>
        <dbReference type="SAM" id="Phobius"/>
    </source>
</evidence>
<feature type="transmembrane region" description="Helical" evidence="1">
    <location>
        <begin position="20"/>
        <end position="39"/>
    </location>
</feature>
<evidence type="ECO:0000259" key="2">
    <source>
        <dbReference type="Pfam" id="PF19747"/>
    </source>
</evidence>
<feature type="domain" description="DUF6234" evidence="2">
    <location>
        <begin position="24"/>
        <end position="135"/>
    </location>
</feature>
<evidence type="ECO:0000313" key="4">
    <source>
        <dbReference type="Proteomes" id="UP000730482"/>
    </source>
</evidence>
<dbReference type="Pfam" id="PF19747">
    <property type="entry name" value="DUF6234"/>
    <property type="match status" value="1"/>
</dbReference>
<feature type="transmembrane region" description="Helical" evidence="1">
    <location>
        <begin position="59"/>
        <end position="78"/>
    </location>
</feature>
<evidence type="ECO:0000313" key="3">
    <source>
        <dbReference type="EMBL" id="MBS2553468.1"/>
    </source>
</evidence>
<dbReference type="InterPro" id="IPR046201">
    <property type="entry name" value="DUF6234"/>
</dbReference>
<keyword evidence="4" id="KW-1185">Reference proteome</keyword>
<organism evidence="3 4">
    <name type="scientific">Catenulispora pinistramenti</name>
    <dbReference type="NCBI Taxonomy" id="2705254"/>
    <lineage>
        <taxon>Bacteria</taxon>
        <taxon>Bacillati</taxon>
        <taxon>Actinomycetota</taxon>
        <taxon>Actinomycetes</taxon>
        <taxon>Catenulisporales</taxon>
        <taxon>Catenulisporaceae</taxon>
        <taxon>Catenulispora</taxon>
    </lineage>
</organism>
<gene>
    <name evidence="3" type="ORF">KGQ19_42110</name>
</gene>
<dbReference type="EMBL" id="JAAFYZ010000256">
    <property type="protein sequence ID" value="MBS2553468.1"/>
    <property type="molecule type" value="Genomic_DNA"/>
</dbReference>
<name>A0ABS5L551_9ACTN</name>
<comment type="caution">
    <text evidence="3">The sequence shown here is derived from an EMBL/GenBank/DDBJ whole genome shotgun (WGS) entry which is preliminary data.</text>
</comment>
<dbReference type="RefSeq" id="WP_212020066.1">
    <property type="nucleotide sequence ID" value="NZ_JAAFYZ010000256.1"/>
</dbReference>
<dbReference type="Proteomes" id="UP000730482">
    <property type="component" value="Unassembled WGS sequence"/>
</dbReference>
<keyword evidence="1" id="KW-0812">Transmembrane</keyword>
<protein>
    <recommendedName>
        <fullName evidence="2">DUF6234 domain-containing protein</fullName>
    </recommendedName>
</protein>
<proteinExistence type="predicted"/>
<accession>A0ABS5L551</accession>
<feature type="transmembrane region" description="Helical" evidence="1">
    <location>
        <begin position="90"/>
        <end position="107"/>
    </location>
</feature>
<keyword evidence="1" id="KW-1133">Transmembrane helix</keyword>